<dbReference type="EMBL" id="OY731405">
    <property type="protein sequence ID" value="CAJ1972078.1"/>
    <property type="molecule type" value="Genomic_DNA"/>
</dbReference>
<accession>A0AA86T0J9</accession>
<feature type="region of interest" description="Disordered" evidence="1">
    <location>
        <begin position="82"/>
        <end position="117"/>
    </location>
</feature>
<evidence type="ECO:0000313" key="2">
    <source>
        <dbReference type="EMBL" id="CAJ1972078.1"/>
    </source>
</evidence>
<dbReference type="AlphaFoldDB" id="A0AA86T0J9"/>
<organism evidence="2 3">
    <name type="scientific">Sphenostylis stenocarpa</name>
    <dbReference type="NCBI Taxonomy" id="92480"/>
    <lineage>
        <taxon>Eukaryota</taxon>
        <taxon>Viridiplantae</taxon>
        <taxon>Streptophyta</taxon>
        <taxon>Embryophyta</taxon>
        <taxon>Tracheophyta</taxon>
        <taxon>Spermatophyta</taxon>
        <taxon>Magnoliopsida</taxon>
        <taxon>eudicotyledons</taxon>
        <taxon>Gunneridae</taxon>
        <taxon>Pentapetalae</taxon>
        <taxon>rosids</taxon>
        <taxon>fabids</taxon>
        <taxon>Fabales</taxon>
        <taxon>Fabaceae</taxon>
        <taxon>Papilionoideae</taxon>
        <taxon>50 kb inversion clade</taxon>
        <taxon>NPAAA clade</taxon>
        <taxon>indigoferoid/millettioid clade</taxon>
        <taxon>Phaseoleae</taxon>
        <taxon>Sphenostylis</taxon>
    </lineage>
</organism>
<evidence type="ECO:0000313" key="3">
    <source>
        <dbReference type="Proteomes" id="UP001189624"/>
    </source>
</evidence>
<reference evidence="2" key="1">
    <citation type="submission" date="2023-10" db="EMBL/GenBank/DDBJ databases">
        <authorList>
            <person name="Domelevo Entfellner J.-B."/>
        </authorList>
    </citation>
    <scope>NUCLEOTIDE SEQUENCE</scope>
</reference>
<protein>
    <submittedName>
        <fullName evidence="2">Uncharacterized protein</fullName>
    </submittedName>
</protein>
<gene>
    <name evidence="2" type="ORF">AYBTSS11_LOCUS24091</name>
</gene>
<dbReference type="Proteomes" id="UP001189624">
    <property type="component" value="Chromosome 8"/>
</dbReference>
<keyword evidence="3" id="KW-1185">Reference proteome</keyword>
<proteinExistence type="predicted"/>
<sequence length="117" mass="12660">MFGYQFYSKGRSEGPRLLQFAVVKFGVMKSFFKGLAVAASYTATILANGVHVCPLCFIVENGTCTFTCIACAKQAIIHAPQNPKLPSAKDRNSKLEPGKHTPKPHFGATSLISKDPI</sequence>
<evidence type="ECO:0000256" key="1">
    <source>
        <dbReference type="SAM" id="MobiDB-lite"/>
    </source>
</evidence>
<name>A0AA86T0J9_9FABA</name>
<dbReference type="Gramene" id="rna-AYBTSS11_LOCUS24091">
    <property type="protein sequence ID" value="CAJ1972078.1"/>
    <property type="gene ID" value="gene-AYBTSS11_LOCUS24091"/>
</dbReference>
<feature type="compositionally biased region" description="Basic and acidic residues" evidence="1">
    <location>
        <begin position="87"/>
        <end position="99"/>
    </location>
</feature>